<dbReference type="PANTHER" id="PTHR35895:SF1">
    <property type="entry name" value="LIPID-BINDING SERUM GLYCOPROTEIN C-TERMINAL DOMAIN-CONTAINING PROTEIN"/>
    <property type="match status" value="1"/>
</dbReference>
<accession>A0A9W7FT30</accession>
<dbReference type="GO" id="GO:0016020">
    <property type="term" value="C:membrane"/>
    <property type="evidence" value="ECO:0007669"/>
    <property type="project" value="TreeGrafter"/>
</dbReference>
<dbReference type="AlphaFoldDB" id="A0A9W7FT30"/>
<dbReference type="Proteomes" id="UP001165122">
    <property type="component" value="Unassembled WGS sequence"/>
</dbReference>
<evidence type="ECO:0000256" key="1">
    <source>
        <dbReference type="SAM" id="MobiDB-lite"/>
    </source>
</evidence>
<dbReference type="OrthoDB" id="10039566at2759"/>
<dbReference type="PANTHER" id="PTHR35895">
    <property type="entry name" value="CHROMOSOME 16, WHOLE GENOME SHOTGUN SEQUENCE"/>
    <property type="match status" value="1"/>
</dbReference>
<organism evidence="3 4">
    <name type="scientific">Triparma laevis f. longispina</name>
    <dbReference type="NCBI Taxonomy" id="1714387"/>
    <lineage>
        <taxon>Eukaryota</taxon>
        <taxon>Sar</taxon>
        <taxon>Stramenopiles</taxon>
        <taxon>Ochrophyta</taxon>
        <taxon>Bolidophyceae</taxon>
        <taxon>Parmales</taxon>
        <taxon>Triparmaceae</taxon>
        <taxon>Triparma</taxon>
    </lineage>
</organism>
<proteinExistence type="predicted"/>
<feature type="transmembrane region" description="Helical" evidence="2">
    <location>
        <begin position="79"/>
        <end position="102"/>
    </location>
</feature>
<keyword evidence="4" id="KW-1185">Reference proteome</keyword>
<keyword evidence="2" id="KW-1133">Transmembrane helix</keyword>
<keyword evidence="2" id="KW-0472">Membrane</keyword>
<dbReference type="EMBL" id="BRXW01000295">
    <property type="protein sequence ID" value="GMI17551.1"/>
    <property type="molecule type" value="Genomic_DNA"/>
</dbReference>
<gene>
    <name evidence="3" type="ORF">TrLO_g14810</name>
</gene>
<sequence length="591" mass="64746">MTPANEMIDPDIERGSNDDDDSNANNAGLYASSWNAFEDNTKGDMHALKDPLLLPTNEEDIEDVVDVTRPKPRRSRTKVFLISLLAVAAALGVLSTIGLTVVAPKVVQTTIDGTKITFGANNITDVAEDGSTFLLTADMVIACDGALPATLRETELTFSYQGVDVGKASIPEMSFESHAPARNMTISTIFTMHDKRLEGWNNFAYDLLRNDVVTWHISGKPVVHVNLMGDWWMDFNADMEKDIDMLGLSGLSQLDIVDFDVDTPEDSPHPYFEIDAIMHNPSMSSVTPLGLISLEIFLESTGTRLGFIQAENFSMKPGPNPVHLSGPIIPDNLDDVNLAMADYFVGKPVNVIARMNDIVIDENTADPKYYPATDNPLMEEAMKLLEVPSSLTQPHMNFAKWALSHGNILQIIADLTLGKEVKTTCDIAFHNPLTATITASYLQMHVIYDSFAFSHIDTSISTVLTSHSVVPGEAIELDYYHSKDGEVALMEELAADASSLVPKGDTPADHKCNALDEIDGKCELKGYVCLGCDGNMTVNVGDLELTLSYWQAENFPVCTPGLGTDQSACQWRELGRPNPCQNNTKGRQYDE</sequence>
<evidence type="ECO:0000256" key="2">
    <source>
        <dbReference type="SAM" id="Phobius"/>
    </source>
</evidence>
<feature type="region of interest" description="Disordered" evidence="1">
    <location>
        <begin position="1"/>
        <end position="26"/>
    </location>
</feature>
<reference evidence="4" key="1">
    <citation type="journal article" date="2023" name="Commun. Biol.">
        <title>Genome analysis of Parmales, the sister group of diatoms, reveals the evolutionary specialization of diatoms from phago-mixotrophs to photoautotrophs.</title>
        <authorList>
            <person name="Ban H."/>
            <person name="Sato S."/>
            <person name="Yoshikawa S."/>
            <person name="Yamada K."/>
            <person name="Nakamura Y."/>
            <person name="Ichinomiya M."/>
            <person name="Sato N."/>
            <person name="Blanc-Mathieu R."/>
            <person name="Endo H."/>
            <person name="Kuwata A."/>
            <person name="Ogata H."/>
        </authorList>
    </citation>
    <scope>NUCLEOTIDE SEQUENCE [LARGE SCALE GENOMIC DNA]</scope>
    <source>
        <strain evidence="4">NIES 3700</strain>
    </source>
</reference>
<dbReference type="InterPro" id="IPR046368">
    <property type="entry name" value="Tag1"/>
</dbReference>
<evidence type="ECO:0000313" key="4">
    <source>
        <dbReference type="Proteomes" id="UP001165122"/>
    </source>
</evidence>
<dbReference type="Pfam" id="PF12505">
    <property type="entry name" value="DUF3712"/>
    <property type="match status" value="1"/>
</dbReference>
<name>A0A9W7FT30_9STRA</name>
<dbReference type="InterPro" id="IPR022185">
    <property type="entry name" value="DUF3712"/>
</dbReference>
<comment type="caution">
    <text evidence="3">The sequence shown here is derived from an EMBL/GenBank/DDBJ whole genome shotgun (WGS) entry which is preliminary data.</text>
</comment>
<keyword evidence="2" id="KW-0812">Transmembrane</keyword>
<evidence type="ECO:0000313" key="3">
    <source>
        <dbReference type="EMBL" id="GMI17551.1"/>
    </source>
</evidence>
<protein>
    <submittedName>
        <fullName evidence="3">Uncharacterized protein</fullName>
    </submittedName>
</protein>